<dbReference type="InterPro" id="IPR042201">
    <property type="entry name" value="FH2_Formin_sf"/>
</dbReference>
<dbReference type="SMART" id="SM00271">
    <property type="entry name" value="DnaJ"/>
    <property type="match status" value="1"/>
</dbReference>
<dbReference type="PANTHER" id="PTHR45733:SF8">
    <property type="entry name" value="FORMIN-J"/>
    <property type="match status" value="1"/>
</dbReference>
<keyword evidence="3" id="KW-1185">Reference proteome</keyword>
<organism evidence="2 3">
    <name type="scientific">Escallonia rubra</name>
    <dbReference type="NCBI Taxonomy" id="112253"/>
    <lineage>
        <taxon>Eukaryota</taxon>
        <taxon>Viridiplantae</taxon>
        <taxon>Streptophyta</taxon>
        <taxon>Embryophyta</taxon>
        <taxon>Tracheophyta</taxon>
        <taxon>Spermatophyta</taxon>
        <taxon>Magnoliopsida</taxon>
        <taxon>eudicotyledons</taxon>
        <taxon>Gunneridae</taxon>
        <taxon>Pentapetalae</taxon>
        <taxon>asterids</taxon>
        <taxon>campanulids</taxon>
        <taxon>Escalloniales</taxon>
        <taxon>Escalloniaceae</taxon>
        <taxon>Escallonia</taxon>
    </lineage>
</organism>
<dbReference type="AlphaFoldDB" id="A0AA88UL42"/>
<dbReference type="Proteomes" id="UP001187471">
    <property type="component" value="Unassembled WGS sequence"/>
</dbReference>
<sequence length="211" mass="23751">RAIYGLTNPSVLQGLVLALDNSALDVDQVDNLIKFCPTKEEMDLLKINFGVFSNMNYNGDKENLGKCEQVRNSVKLKRIMQTILSLGNALNHGTARVGVRVGGGMGMLDGIVRLAWVRHRLQPQPRRLHPLRQLPPARLLRRPRRLHLHFAVKQCQYKVLGLGGDCTADEIRSAYRRLALQHHPDKLAQFGISPAAYRRLALQAYQTSPFP</sequence>
<proteinExistence type="predicted"/>
<dbReference type="SUPFAM" id="SSF101447">
    <property type="entry name" value="Formin homology 2 domain (FH2 domain)"/>
    <property type="match status" value="1"/>
</dbReference>
<dbReference type="Pfam" id="PF00226">
    <property type="entry name" value="DnaJ"/>
    <property type="match status" value="1"/>
</dbReference>
<dbReference type="CDD" id="cd06257">
    <property type="entry name" value="DnaJ"/>
    <property type="match status" value="1"/>
</dbReference>
<protein>
    <recommendedName>
        <fullName evidence="1">J domain-containing protein</fullName>
    </recommendedName>
</protein>
<evidence type="ECO:0000313" key="2">
    <source>
        <dbReference type="EMBL" id="KAK2985996.1"/>
    </source>
</evidence>
<comment type="caution">
    <text evidence="2">The sequence shown here is derived from an EMBL/GenBank/DDBJ whole genome shotgun (WGS) entry which is preliminary data.</text>
</comment>
<dbReference type="PANTHER" id="PTHR45733">
    <property type="entry name" value="FORMIN-J"/>
    <property type="match status" value="1"/>
</dbReference>
<reference evidence="2" key="1">
    <citation type="submission" date="2022-12" db="EMBL/GenBank/DDBJ databases">
        <title>Draft genome assemblies for two species of Escallonia (Escalloniales).</title>
        <authorList>
            <person name="Chanderbali A."/>
            <person name="Dervinis C."/>
            <person name="Anghel I."/>
            <person name="Soltis D."/>
            <person name="Soltis P."/>
            <person name="Zapata F."/>
        </authorList>
    </citation>
    <scope>NUCLEOTIDE SEQUENCE</scope>
    <source>
        <strain evidence="2">UCBG92.1500</strain>
        <tissue evidence="2">Leaf</tissue>
    </source>
</reference>
<dbReference type="InterPro" id="IPR036869">
    <property type="entry name" value="J_dom_sf"/>
</dbReference>
<dbReference type="InterPro" id="IPR001623">
    <property type="entry name" value="DnaJ_domain"/>
</dbReference>
<accession>A0AA88UL42</accession>
<feature type="non-terminal residue" evidence="2">
    <location>
        <position position="1"/>
    </location>
</feature>
<evidence type="ECO:0000259" key="1">
    <source>
        <dbReference type="PROSITE" id="PS50076"/>
    </source>
</evidence>
<dbReference type="SUPFAM" id="SSF46565">
    <property type="entry name" value="Chaperone J-domain"/>
    <property type="match status" value="1"/>
</dbReference>
<dbReference type="Gene3D" id="1.20.58.2220">
    <property type="entry name" value="Formin, FH2 domain"/>
    <property type="match status" value="2"/>
</dbReference>
<gene>
    <name evidence="2" type="ORF">RJ640_026386</name>
</gene>
<name>A0AA88UL42_9ASTE</name>
<feature type="domain" description="J" evidence="1">
    <location>
        <begin position="155"/>
        <end position="211"/>
    </location>
</feature>
<dbReference type="InterPro" id="IPR051144">
    <property type="entry name" value="Formin_homology_domain"/>
</dbReference>
<dbReference type="Gene3D" id="1.10.287.110">
    <property type="entry name" value="DnaJ domain"/>
    <property type="match status" value="1"/>
</dbReference>
<dbReference type="PROSITE" id="PS50076">
    <property type="entry name" value="DNAJ_2"/>
    <property type="match status" value="1"/>
</dbReference>
<evidence type="ECO:0000313" key="3">
    <source>
        <dbReference type="Proteomes" id="UP001187471"/>
    </source>
</evidence>
<dbReference type="EMBL" id="JAVXUO010001102">
    <property type="protein sequence ID" value="KAK2985996.1"/>
    <property type="molecule type" value="Genomic_DNA"/>
</dbReference>
<dbReference type="PRINTS" id="PR00625">
    <property type="entry name" value="JDOMAIN"/>
</dbReference>